<dbReference type="GO" id="GO:0004818">
    <property type="term" value="F:glutamate-tRNA ligase activity"/>
    <property type="evidence" value="ECO:0007669"/>
    <property type="project" value="TreeGrafter"/>
</dbReference>
<gene>
    <name evidence="10" type="ORF">PNOK_0691900</name>
</gene>
<dbReference type="Pfam" id="PF00749">
    <property type="entry name" value="tRNA-synt_1c"/>
    <property type="match status" value="1"/>
</dbReference>
<accession>A0A286UBD4</accession>
<evidence type="ECO:0000256" key="4">
    <source>
        <dbReference type="ARBA" id="ARBA00022840"/>
    </source>
</evidence>
<keyword evidence="5 7" id="KW-0648">Protein biosynthesis</keyword>
<evidence type="ECO:0000256" key="6">
    <source>
        <dbReference type="ARBA" id="ARBA00023146"/>
    </source>
</evidence>
<dbReference type="InParanoid" id="A0A286UBD4"/>
<dbReference type="InterPro" id="IPR014729">
    <property type="entry name" value="Rossmann-like_a/b/a_fold"/>
</dbReference>
<dbReference type="InterPro" id="IPR050132">
    <property type="entry name" value="Gln/Glu-tRNA_Ligase"/>
</dbReference>
<dbReference type="Gene3D" id="2.40.240.10">
    <property type="entry name" value="Ribosomal Protein L25, Chain P"/>
    <property type="match status" value="1"/>
</dbReference>
<dbReference type="SUPFAM" id="SSF50715">
    <property type="entry name" value="Ribosomal protein L25-like"/>
    <property type="match status" value="1"/>
</dbReference>
<evidence type="ECO:0000256" key="3">
    <source>
        <dbReference type="ARBA" id="ARBA00022741"/>
    </source>
</evidence>
<dbReference type="EMBL" id="NBII01000007">
    <property type="protein sequence ID" value="PAV16855.1"/>
    <property type="molecule type" value="Genomic_DNA"/>
</dbReference>
<keyword evidence="3 7" id="KW-0547">Nucleotide-binding</keyword>
<dbReference type="STRING" id="2282107.A0A286UBD4"/>
<feature type="domain" description="Glutamyl/glutaminyl-tRNA synthetase class Ib anti-codon binding" evidence="9">
    <location>
        <begin position="87"/>
        <end position="179"/>
    </location>
</feature>
<dbReference type="GO" id="GO:0005524">
    <property type="term" value="F:ATP binding"/>
    <property type="evidence" value="ECO:0007669"/>
    <property type="project" value="UniProtKB-KW"/>
</dbReference>
<sequence>MFTDLRKVHIWDFSRVNFVYTFLSKRKLRDFLELDPRFPTFRGMRRRGMTVEALKAFMLSQGPSQNQVLLEWDSIWTINKKIIDPVAPRFTAIATQGMVKVHIKGGPSEPEVKRLPRHKKNKDVGMKQTVFSDTILIEQEDARSFAEGEEITLMDWGNAVIKTVIKDDSGDVKHIDAELHLAGDFKSTEKKLTWLANFASTPNPGLLYYFT</sequence>
<evidence type="ECO:0000313" key="10">
    <source>
        <dbReference type="EMBL" id="PAV16855.1"/>
    </source>
</evidence>
<dbReference type="InterPro" id="IPR011035">
    <property type="entry name" value="Ribosomal_bL25/Gln-tRNA_synth"/>
</dbReference>
<dbReference type="InterPro" id="IPR020058">
    <property type="entry name" value="Glu/Gln-tRNA-synth_Ib_cat-dom"/>
</dbReference>
<proteinExistence type="inferred from homology"/>
<dbReference type="Proteomes" id="UP000217199">
    <property type="component" value="Unassembled WGS sequence"/>
</dbReference>
<evidence type="ECO:0000313" key="11">
    <source>
        <dbReference type="Proteomes" id="UP000217199"/>
    </source>
</evidence>
<comment type="similarity">
    <text evidence="7">Belongs to the class-I aminoacyl-tRNA synthetase family.</text>
</comment>
<dbReference type="InterPro" id="IPR020056">
    <property type="entry name" value="Rbsml_bL25/Gln-tRNA_synth_N"/>
</dbReference>
<evidence type="ECO:0000259" key="9">
    <source>
        <dbReference type="Pfam" id="PF03950"/>
    </source>
</evidence>
<dbReference type="OrthoDB" id="10250478at2759"/>
<dbReference type="Gene3D" id="3.40.50.620">
    <property type="entry name" value="HUPs"/>
    <property type="match status" value="1"/>
</dbReference>
<evidence type="ECO:0000259" key="8">
    <source>
        <dbReference type="Pfam" id="PF00749"/>
    </source>
</evidence>
<keyword evidence="11" id="KW-1185">Reference proteome</keyword>
<dbReference type="GO" id="GO:0005829">
    <property type="term" value="C:cytosol"/>
    <property type="evidence" value="ECO:0007669"/>
    <property type="project" value="TreeGrafter"/>
</dbReference>
<feature type="domain" description="Glutamyl/glutaminyl-tRNA synthetase class Ib catalytic" evidence="8">
    <location>
        <begin position="7"/>
        <end position="84"/>
    </location>
</feature>
<evidence type="ECO:0000256" key="7">
    <source>
        <dbReference type="RuleBase" id="RU363037"/>
    </source>
</evidence>
<evidence type="ECO:0000256" key="1">
    <source>
        <dbReference type="ARBA" id="ARBA00022490"/>
    </source>
</evidence>
<dbReference type="InterPro" id="IPR020059">
    <property type="entry name" value="Glu/Gln-tRNA-synth_Ib_codon-bd"/>
</dbReference>
<dbReference type="PANTHER" id="PTHR43097">
    <property type="entry name" value="GLUTAMINE-TRNA LIGASE"/>
    <property type="match status" value="1"/>
</dbReference>
<evidence type="ECO:0000256" key="5">
    <source>
        <dbReference type="ARBA" id="ARBA00022917"/>
    </source>
</evidence>
<evidence type="ECO:0000256" key="2">
    <source>
        <dbReference type="ARBA" id="ARBA00022598"/>
    </source>
</evidence>
<keyword evidence="4 7" id="KW-0067">ATP-binding</keyword>
<dbReference type="SUPFAM" id="SSF52374">
    <property type="entry name" value="Nucleotidylyl transferase"/>
    <property type="match status" value="1"/>
</dbReference>
<dbReference type="GO" id="GO:0006424">
    <property type="term" value="P:glutamyl-tRNA aminoacylation"/>
    <property type="evidence" value="ECO:0007669"/>
    <property type="project" value="TreeGrafter"/>
</dbReference>
<dbReference type="AlphaFoldDB" id="A0A286UBD4"/>
<comment type="caution">
    <text evidence="10">The sequence shown here is derived from an EMBL/GenBank/DDBJ whole genome shotgun (WGS) entry which is preliminary data.</text>
</comment>
<name>A0A286UBD4_9AGAM</name>
<dbReference type="Pfam" id="PF03950">
    <property type="entry name" value="tRNA-synt_1c_C"/>
    <property type="match status" value="1"/>
</dbReference>
<keyword evidence="1" id="KW-0963">Cytoplasm</keyword>
<protein>
    <submittedName>
        <fullName evidence="10">Glutamate-tRNA ligase</fullName>
    </submittedName>
</protein>
<reference evidence="10 11" key="1">
    <citation type="journal article" date="2017" name="Mol. Ecol.">
        <title>Comparative and population genomic landscape of Phellinus noxius: A hypervariable fungus causing root rot in trees.</title>
        <authorList>
            <person name="Chung C.L."/>
            <person name="Lee T.J."/>
            <person name="Akiba M."/>
            <person name="Lee H.H."/>
            <person name="Kuo T.H."/>
            <person name="Liu D."/>
            <person name="Ke H.M."/>
            <person name="Yokoi T."/>
            <person name="Roa M.B."/>
            <person name="Lu M.J."/>
            <person name="Chang Y.Y."/>
            <person name="Ann P.J."/>
            <person name="Tsai J.N."/>
            <person name="Chen C.Y."/>
            <person name="Tzean S.S."/>
            <person name="Ota Y."/>
            <person name="Hattori T."/>
            <person name="Sahashi N."/>
            <person name="Liou R.F."/>
            <person name="Kikuchi T."/>
            <person name="Tsai I.J."/>
        </authorList>
    </citation>
    <scope>NUCLEOTIDE SEQUENCE [LARGE SCALE GENOMIC DNA]</scope>
    <source>
        <strain evidence="10 11">FFPRI411160</strain>
    </source>
</reference>
<keyword evidence="2 7" id="KW-0436">Ligase</keyword>
<dbReference type="GO" id="GO:0017102">
    <property type="term" value="C:methionyl glutamyl tRNA synthetase complex"/>
    <property type="evidence" value="ECO:0007669"/>
    <property type="project" value="TreeGrafter"/>
</dbReference>
<dbReference type="PANTHER" id="PTHR43097:SF5">
    <property type="entry name" value="GLUTAMATE--TRNA LIGASE"/>
    <property type="match status" value="1"/>
</dbReference>
<keyword evidence="6 7" id="KW-0030">Aminoacyl-tRNA synthetase</keyword>
<organism evidence="10 11">
    <name type="scientific">Pyrrhoderma noxium</name>
    <dbReference type="NCBI Taxonomy" id="2282107"/>
    <lineage>
        <taxon>Eukaryota</taxon>
        <taxon>Fungi</taxon>
        <taxon>Dikarya</taxon>
        <taxon>Basidiomycota</taxon>
        <taxon>Agaricomycotina</taxon>
        <taxon>Agaricomycetes</taxon>
        <taxon>Hymenochaetales</taxon>
        <taxon>Hymenochaetaceae</taxon>
        <taxon>Pyrrhoderma</taxon>
    </lineage>
</organism>